<dbReference type="AlphaFoldDB" id="A0ABD3H565"/>
<feature type="region of interest" description="Disordered" evidence="1">
    <location>
        <begin position="142"/>
        <end position="198"/>
    </location>
</feature>
<accession>A0ABD3H565</accession>
<dbReference type="Proteomes" id="UP001633002">
    <property type="component" value="Unassembled WGS sequence"/>
</dbReference>
<reference evidence="2 3" key="1">
    <citation type="submission" date="2024-09" db="EMBL/GenBank/DDBJ databases">
        <title>Chromosome-scale assembly of Riccia sorocarpa.</title>
        <authorList>
            <person name="Paukszto L."/>
        </authorList>
    </citation>
    <scope>NUCLEOTIDE SEQUENCE [LARGE SCALE GENOMIC DNA]</scope>
    <source>
        <strain evidence="2">LP-2024</strain>
        <tissue evidence="2">Aerial parts of the thallus</tissue>
    </source>
</reference>
<evidence type="ECO:0000313" key="3">
    <source>
        <dbReference type="Proteomes" id="UP001633002"/>
    </source>
</evidence>
<protein>
    <submittedName>
        <fullName evidence="2">Uncharacterized protein</fullName>
    </submittedName>
</protein>
<dbReference type="EMBL" id="JBJQOH010000006">
    <property type="protein sequence ID" value="KAL3686001.1"/>
    <property type="molecule type" value="Genomic_DNA"/>
</dbReference>
<evidence type="ECO:0000313" key="2">
    <source>
        <dbReference type="EMBL" id="KAL3686001.1"/>
    </source>
</evidence>
<feature type="compositionally biased region" description="Polar residues" evidence="1">
    <location>
        <begin position="169"/>
        <end position="198"/>
    </location>
</feature>
<comment type="caution">
    <text evidence="2">The sequence shown here is derived from an EMBL/GenBank/DDBJ whole genome shotgun (WGS) entry which is preliminary data.</text>
</comment>
<gene>
    <name evidence="2" type="ORF">R1sor_004023</name>
</gene>
<keyword evidence="3" id="KW-1185">Reference proteome</keyword>
<feature type="compositionally biased region" description="Polar residues" evidence="1">
    <location>
        <begin position="146"/>
        <end position="157"/>
    </location>
</feature>
<organism evidence="2 3">
    <name type="scientific">Riccia sorocarpa</name>
    <dbReference type="NCBI Taxonomy" id="122646"/>
    <lineage>
        <taxon>Eukaryota</taxon>
        <taxon>Viridiplantae</taxon>
        <taxon>Streptophyta</taxon>
        <taxon>Embryophyta</taxon>
        <taxon>Marchantiophyta</taxon>
        <taxon>Marchantiopsida</taxon>
        <taxon>Marchantiidae</taxon>
        <taxon>Marchantiales</taxon>
        <taxon>Ricciaceae</taxon>
        <taxon>Riccia</taxon>
    </lineage>
</organism>
<evidence type="ECO:0000256" key="1">
    <source>
        <dbReference type="SAM" id="MobiDB-lite"/>
    </source>
</evidence>
<proteinExistence type="predicted"/>
<sequence length="198" mass="22030">MQTVPPPAMDPGFAQAVDVALHRLLDDREKEIARFPATEVDLTSRHGYSSSKQNVFQAVCPHAARPRRSVPIDAAPEQQHEPDFELTQQQQQRAQHAERVRQILDQRAYPRPASSILTVSAPQRTEHTFVFGLELNPIVHRPHSPLNLNDESGRNTPPQQPMDLDPEPTSDSVLASSVNMSQDQHANADTPQLSVHPG</sequence>
<name>A0ABD3H565_9MARC</name>